<proteinExistence type="predicted"/>
<accession>G2PHD2</accession>
<dbReference type="HOGENOM" id="CLU_1676922_0_0_11"/>
<evidence type="ECO:0000313" key="1">
    <source>
        <dbReference type="EMBL" id="AEM88778.1"/>
    </source>
</evidence>
<reference evidence="1" key="1">
    <citation type="submission" date="2011-08" db="EMBL/GenBank/DDBJ databases">
        <title>Complete sequence of plasmid 2 of Streptomyces violaceusniger Tu 4113.</title>
        <authorList>
            <consortium name="US DOE Joint Genome Institute"/>
            <person name="Lucas S."/>
            <person name="Han J."/>
            <person name="Lapidus A."/>
            <person name="Cheng J.-F."/>
            <person name="Goodwin L."/>
            <person name="Pitluck S."/>
            <person name="Peters L."/>
            <person name="Ivanova N."/>
            <person name="Daligault H."/>
            <person name="Detter J.C."/>
            <person name="Han C."/>
            <person name="Tapia R."/>
            <person name="Land M."/>
            <person name="Hauser L."/>
            <person name="Kyrpides N."/>
            <person name="Ivanova N."/>
            <person name="Pagani I."/>
            <person name="Hagen A."/>
            <person name="Katz L."/>
            <person name="Fiedler H.-P."/>
            <person name="Keasling J."/>
            <person name="Fortman J."/>
            <person name="Woyke T."/>
        </authorList>
    </citation>
    <scope>NUCLEOTIDE SEQUENCE [LARGE SCALE GENOMIC DNA]</scope>
    <source>
        <strain evidence="1">Tu 4113</strain>
        <plasmid evidence="1">pSTRVI02</plasmid>
    </source>
</reference>
<dbReference type="EMBL" id="CP002996">
    <property type="protein sequence ID" value="AEM88778.1"/>
    <property type="molecule type" value="Genomic_DNA"/>
</dbReference>
<keyword evidence="1" id="KW-0614">Plasmid</keyword>
<gene>
    <name evidence="1" type="ORF">Strvi_0001</name>
</gene>
<geneLocation type="plasmid" evidence="1 2">
    <name>pSTRVI02</name>
</geneLocation>
<dbReference type="RefSeq" id="WP_014043713.1">
    <property type="nucleotide sequence ID" value="NC_015952.1"/>
</dbReference>
<sequence>MSSATWGLGVLKASDGDRWASVVVQPDEEAVHAELAVRLKAAGLKRVNDREWHAGLWPVSRCSVTVVGGCVTQMHTGRSRILAGQPPSVTPGWEAAAGRGRVLLALVQPGVFDPADSTGEPLGEEAWAGMDVAVQAGAVLAALAEVRAGAEPYGRRW</sequence>
<evidence type="ECO:0000313" key="2">
    <source>
        <dbReference type="Proteomes" id="UP000008703"/>
    </source>
</evidence>
<dbReference type="KEGG" id="svl:Strvi_0001"/>
<name>G2PHD2_STRV4</name>
<keyword evidence="2" id="KW-1185">Reference proteome</keyword>
<protein>
    <submittedName>
        <fullName evidence="1">Uncharacterized protein</fullName>
    </submittedName>
</protein>
<dbReference type="Proteomes" id="UP000008703">
    <property type="component" value="Plasmid pSTRVI02"/>
</dbReference>
<dbReference type="AlphaFoldDB" id="G2PHD2"/>
<organism evidence="1 2">
    <name type="scientific">Streptomyces violaceusniger (strain Tu 4113)</name>
    <dbReference type="NCBI Taxonomy" id="653045"/>
    <lineage>
        <taxon>Bacteria</taxon>
        <taxon>Bacillati</taxon>
        <taxon>Actinomycetota</taxon>
        <taxon>Actinomycetes</taxon>
        <taxon>Kitasatosporales</taxon>
        <taxon>Streptomycetaceae</taxon>
        <taxon>Streptomyces</taxon>
        <taxon>Streptomyces violaceusniger group</taxon>
    </lineage>
</organism>